<organism evidence="8 9">
    <name type="scientific">Ranatra chinensis</name>
    <dbReference type="NCBI Taxonomy" id="642074"/>
    <lineage>
        <taxon>Eukaryota</taxon>
        <taxon>Metazoa</taxon>
        <taxon>Ecdysozoa</taxon>
        <taxon>Arthropoda</taxon>
        <taxon>Hexapoda</taxon>
        <taxon>Insecta</taxon>
        <taxon>Pterygota</taxon>
        <taxon>Neoptera</taxon>
        <taxon>Paraneoptera</taxon>
        <taxon>Hemiptera</taxon>
        <taxon>Heteroptera</taxon>
        <taxon>Panheteroptera</taxon>
        <taxon>Nepomorpha</taxon>
        <taxon>Nepidae</taxon>
        <taxon>Ranatrinae</taxon>
        <taxon>Ranatra</taxon>
    </lineage>
</organism>
<keyword evidence="6" id="KW-0663">Pyridoxal phosphate</keyword>
<keyword evidence="9" id="KW-1185">Reference proteome</keyword>
<dbReference type="PANTHER" id="PTHR11468:SF13">
    <property type="entry name" value="GLYCOGEN PHOSPHORYLASE"/>
    <property type="match status" value="1"/>
</dbReference>
<dbReference type="EMBL" id="JBFDAA010000014">
    <property type="protein sequence ID" value="KAL1122018.1"/>
    <property type="molecule type" value="Genomic_DNA"/>
</dbReference>
<protein>
    <recommendedName>
        <fullName evidence="3">glycogen phosphorylase</fullName>
        <ecNumber evidence="3">2.4.1.1</ecNumber>
    </recommendedName>
</protein>
<dbReference type="Gene3D" id="3.40.50.2000">
    <property type="entry name" value="Glycogen Phosphorylase B"/>
    <property type="match status" value="1"/>
</dbReference>
<keyword evidence="4" id="KW-0328">Glycosyltransferase</keyword>
<dbReference type="SUPFAM" id="SSF53756">
    <property type="entry name" value="UDP-Glycosyltransferase/glycogen phosphorylase"/>
    <property type="match status" value="1"/>
</dbReference>
<evidence type="ECO:0000256" key="4">
    <source>
        <dbReference type="ARBA" id="ARBA00022676"/>
    </source>
</evidence>
<evidence type="ECO:0000256" key="2">
    <source>
        <dbReference type="ARBA" id="ARBA00006047"/>
    </source>
</evidence>
<reference evidence="8 9" key="1">
    <citation type="submission" date="2024-07" db="EMBL/GenBank/DDBJ databases">
        <title>Chromosome-level genome assembly of the water stick insect Ranatra chinensis (Heteroptera: Nepidae).</title>
        <authorList>
            <person name="Liu X."/>
        </authorList>
    </citation>
    <scope>NUCLEOTIDE SEQUENCE [LARGE SCALE GENOMIC DNA]</scope>
    <source>
        <strain evidence="8">Cailab_2021Rc</strain>
        <tissue evidence="8">Muscle</tissue>
    </source>
</reference>
<comment type="similarity">
    <text evidence="2">Belongs to the glycogen phosphorylase family.</text>
</comment>
<dbReference type="GO" id="GO:0004645">
    <property type="term" value="F:1,4-alpha-oligoglucan phosphorylase activity"/>
    <property type="evidence" value="ECO:0007669"/>
    <property type="project" value="UniProtKB-EC"/>
</dbReference>
<accession>A0ABD0YQE1</accession>
<evidence type="ECO:0000256" key="5">
    <source>
        <dbReference type="ARBA" id="ARBA00022679"/>
    </source>
</evidence>
<proteinExistence type="inferred from homology"/>
<evidence type="ECO:0000256" key="6">
    <source>
        <dbReference type="ARBA" id="ARBA00022898"/>
    </source>
</evidence>
<dbReference type="FunFam" id="3.40.50.2000:FF:000153">
    <property type="entry name" value="Alpha-1,4 glucan phosphorylase"/>
    <property type="match status" value="1"/>
</dbReference>
<dbReference type="EC" id="2.4.1.1" evidence="3"/>
<name>A0ABD0YQE1_9HEMI</name>
<dbReference type="Proteomes" id="UP001558652">
    <property type="component" value="Unassembled WGS sequence"/>
</dbReference>
<gene>
    <name evidence="8" type="ORF">AAG570_003424</name>
</gene>
<comment type="caution">
    <text evidence="8">The sequence shown here is derived from an EMBL/GenBank/DDBJ whole genome shotgun (WGS) entry which is preliminary data.</text>
</comment>
<keyword evidence="7" id="KW-0119">Carbohydrate metabolism</keyword>
<sequence>MSTPPVSESDKRKQISVRAIADVENVGSIKKAFNRHLHYTLVKDRNVATTRDYYFALAHTVKDNLVSRWIRTQQYYYEKDPKCPPSLMMQVNWSESRYLTKKILHWRSLNFFADFLLLFGSILNNL</sequence>
<evidence type="ECO:0000256" key="3">
    <source>
        <dbReference type="ARBA" id="ARBA00012591"/>
    </source>
</evidence>
<dbReference type="InterPro" id="IPR000811">
    <property type="entry name" value="Glyco_trans_35"/>
</dbReference>
<evidence type="ECO:0000256" key="7">
    <source>
        <dbReference type="ARBA" id="ARBA00023277"/>
    </source>
</evidence>
<dbReference type="PANTHER" id="PTHR11468">
    <property type="entry name" value="GLYCOGEN PHOSPHORYLASE"/>
    <property type="match status" value="1"/>
</dbReference>
<keyword evidence="5" id="KW-0808">Transferase</keyword>
<dbReference type="AlphaFoldDB" id="A0ABD0YQE1"/>
<evidence type="ECO:0000313" key="9">
    <source>
        <dbReference type="Proteomes" id="UP001558652"/>
    </source>
</evidence>
<comment type="cofactor">
    <cofactor evidence="1">
        <name>pyridoxal 5'-phosphate</name>
        <dbReference type="ChEBI" id="CHEBI:597326"/>
    </cofactor>
</comment>
<evidence type="ECO:0000313" key="8">
    <source>
        <dbReference type="EMBL" id="KAL1122018.1"/>
    </source>
</evidence>
<evidence type="ECO:0000256" key="1">
    <source>
        <dbReference type="ARBA" id="ARBA00001933"/>
    </source>
</evidence>